<dbReference type="Gramene" id="Zm00001eb418590_T001">
    <property type="protein sequence ID" value="Zm00001eb418590_P001"/>
    <property type="gene ID" value="Zm00001eb418590"/>
</dbReference>
<dbReference type="EnsemblPlants" id="Zm00001eb418590_T001">
    <property type="protein sequence ID" value="Zm00001eb418590_P001"/>
    <property type="gene ID" value="Zm00001eb418590"/>
</dbReference>
<feature type="chain" id="PRO_5010835630" evidence="1">
    <location>
        <begin position="22"/>
        <end position="103"/>
    </location>
</feature>
<keyword evidence="1" id="KW-0732">Signal</keyword>
<reference evidence="3" key="4">
    <citation type="submission" date="2021-05" db="UniProtKB">
        <authorList>
            <consortium name="EnsemblPlants"/>
        </authorList>
    </citation>
    <scope>IDENTIFICATION</scope>
    <source>
        <strain evidence="3">cv. B73</strain>
    </source>
</reference>
<dbReference type="eggNOG" id="ENOG502R3VF">
    <property type="taxonomic scope" value="Eukaryota"/>
</dbReference>
<gene>
    <name evidence="3" type="primary">LOC103641414</name>
    <name evidence="2" type="ORF">ZEAMMB73_Zm00001d024900</name>
</gene>
<dbReference type="Proteomes" id="UP000007305">
    <property type="component" value="Chromosome 10"/>
</dbReference>
<dbReference type="KEGG" id="zma:103641414"/>
<evidence type="ECO:0000313" key="4">
    <source>
        <dbReference type="Proteomes" id="UP000007305"/>
    </source>
</evidence>
<dbReference type="RefSeq" id="XP_008662988.1">
    <property type="nucleotide sequence ID" value="XM_008664766.2"/>
</dbReference>
<reference evidence="4" key="1">
    <citation type="journal article" date="2009" name="Science">
        <title>The B73 maize genome: complexity, diversity, and dynamics.</title>
        <authorList>
            <person name="Schnable P.S."/>
            <person name="Ware D."/>
            <person name="Fulton R.S."/>
            <person name="Stein J.C."/>
            <person name="Wei F."/>
            <person name="Pasternak S."/>
            <person name="Liang C."/>
            <person name="Zhang J."/>
            <person name="Fulton L."/>
            <person name="Graves T.A."/>
            <person name="Minx P."/>
            <person name="Reily A.D."/>
            <person name="Courtney L."/>
            <person name="Kruchowski S.S."/>
            <person name="Tomlinson C."/>
            <person name="Strong C."/>
            <person name="Delehaunty K."/>
            <person name="Fronick C."/>
            <person name="Courtney B."/>
            <person name="Rock S.M."/>
            <person name="Belter E."/>
            <person name="Du F."/>
            <person name="Kim K."/>
            <person name="Abbott R.M."/>
            <person name="Cotton M."/>
            <person name="Levy A."/>
            <person name="Marchetto P."/>
            <person name="Ochoa K."/>
            <person name="Jackson S.M."/>
            <person name="Gillam B."/>
            <person name="Chen W."/>
            <person name="Yan L."/>
            <person name="Higginbotham J."/>
            <person name="Cardenas M."/>
            <person name="Waligorski J."/>
            <person name="Applebaum E."/>
            <person name="Phelps L."/>
            <person name="Falcone J."/>
            <person name="Kanchi K."/>
            <person name="Thane T."/>
            <person name="Scimone A."/>
            <person name="Thane N."/>
            <person name="Henke J."/>
            <person name="Wang T."/>
            <person name="Ruppert J."/>
            <person name="Shah N."/>
            <person name="Rotter K."/>
            <person name="Hodges J."/>
            <person name="Ingenthron E."/>
            <person name="Cordes M."/>
            <person name="Kohlberg S."/>
            <person name="Sgro J."/>
            <person name="Delgado B."/>
            <person name="Mead K."/>
            <person name="Chinwalla A."/>
            <person name="Leonard S."/>
            <person name="Crouse K."/>
            <person name="Collura K."/>
            <person name="Kudrna D."/>
            <person name="Currie J."/>
            <person name="He R."/>
            <person name="Angelova A."/>
            <person name="Rajasekar S."/>
            <person name="Mueller T."/>
            <person name="Lomeli R."/>
            <person name="Scara G."/>
            <person name="Ko A."/>
            <person name="Delaney K."/>
            <person name="Wissotski M."/>
            <person name="Lopez G."/>
            <person name="Campos D."/>
            <person name="Braidotti M."/>
            <person name="Ashley E."/>
            <person name="Golser W."/>
            <person name="Kim H."/>
            <person name="Lee S."/>
            <person name="Lin J."/>
            <person name="Dujmic Z."/>
            <person name="Kim W."/>
            <person name="Talag J."/>
            <person name="Zuccolo A."/>
            <person name="Fan C."/>
            <person name="Sebastian A."/>
            <person name="Kramer M."/>
            <person name="Spiegel L."/>
            <person name="Nascimento L."/>
            <person name="Zutavern T."/>
            <person name="Miller B."/>
            <person name="Ambroise C."/>
            <person name="Muller S."/>
            <person name="Spooner W."/>
            <person name="Narechania A."/>
            <person name="Ren L."/>
            <person name="Wei S."/>
            <person name="Kumari S."/>
            <person name="Faga B."/>
            <person name="Levy M.J."/>
            <person name="McMahan L."/>
            <person name="Van Buren P."/>
            <person name="Vaughn M.W."/>
            <person name="Ying K."/>
            <person name="Yeh C.-T."/>
            <person name="Emrich S.J."/>
            <person name="Jia Y."/>
            <person name="Kalyanaraman A."/>
            <person name="Hsia A.-P."/>
            <person name="Barbazuk W.B."/>
            <person name="Baucom R.S."/>
            <person name="Brutnell T.P."/>
            <person name="Carpita N.C."/>
            <person name="Chaparro C."/>
            <person name="Chia J.-M."/>
            <person name="Deragon J.-M."/>
            <person name="Estill J.C."/>
            <person name="Fu Y."/>
            <person name="Jeddeloh J.A."/>
            <person name="Han Y."/>
            <person name="Lee H."/>
            <person name="Li P."/>
            <person name="Lisch D.R."/>
            <person name="Liu S."/>
            <person name="Liu Z."/>
            <person name="Nagel D.H."/>
            <person name="McCann M.C."/>
            <person name="SanMiguel P."/>
            <person name="Myers A.M."/>
            <person name="Nettleton D."/>
            <person name="Nguyen J."/>
            <person name="Penning B.W."/>
            <person name="Ponnala L."/>
            <person name="Schneider K.L."/>
            <person name="Schwartz D.C."/>
            <person name="Sharma A."/>
            <person name="Soderlund C."/>
            <person name="Springer N.M."/>
            <person name="Sun Q."/>
            <person name="Wang H."/>
            <person name="Waterman M."/>
            <person name="Westerman R."/>
            <person name="Wolfgruber T.K."/>
            <person name="Yang L."/>
            <person name="Yu Y."/>
            <person name="Zhang L."/>
            <person name="Zhou S."/>
            <person name="Zhu Q."/>
            <person name="Bennetzen J.L."/>
            <person name="Dawe R.K."/>
            <person name="Jiang J."/>
            <person name="Jiang N."/>
            <person name="Presting G.G."/>
            <person name="Wessler S.R."/>
            <person name="Aluru S."/>
            <person name="Martienssen R.A."/>
            <person name="Clifton S.W."/>
            <person name="McCombie W.R."/>
            <person name="Wing R.A."/>
            <person name="Wilson R.K."/>
        </authorList>
    </citation>
    <scope>NUCLEOTIDE SEQUENCE [LARGE SCALE GENOMIC DNA]</scope>
    <source>
        <strain evidence="4">cv. B73</strain>
    </source>
</reference>
<dbReference type="HOGENOM" id="CLU_2390194_0_0_1"/>
<evidence type="ECO:0000256" key="1">
    <source>
        <dbReference type="SAM" id="SignalP"/>
    </source>
</evidence>
<keyword evidence="4" id="KW-1185">Reference proteome</keyword>
<evidence type="ECO:0000313" key="3">
    <source>
        <dbReference type="EnsemblPlants" id="Zm00001eb418590_P001"/>
    </source>
</evidence>
<organism evidence="2">
    <name type="scientific">Zea mays</name>
    <name type="common">Maize</name>
    <dbReference type="NCBI Taxonomy" id="4577"/>
    <lineage>
        <taxon>Eukaryota</taxon>
        <taxon>Viridiplantae</taxon>
        <taxon>Streptophyta</taxon>
        <taxon>Embryophyta</taxon>
        <taxon>Tracheophyta</taxon>
        <taxon>Spermatophyta</taxon>
        <taxon>Magnoliopsida</taxon>
        <taxon>Liliopsida</taxon>
        <taxon>Poales</taxon>
        <taxon>Poaceae</taxon>
        <taxon>PACMAD clade</taxon>
        <taxon>Panicoideae</taxon>
        <taxon>Andropogonodae</taxon>
        <taxon>Andropogoneae</taxon>
        <taxon>Tripsacinae</taxon>
        <taxon>Zea</taxon>
    </lineage>
</organism>
<feature type="signal peptide" evidence="1">
    <location>
        <begin position="1"/>
        <end position="21"/>
    </location>
</feature>
<dbReference type="EMBL" id="CM000786">
    <property type="protein sequence ID" value="AQK42296.1"/>
    <property type="molecule type" value="Genomic_DNA"/>
</dbReference>
<dbReference type="GeneID" id="103641414"/>
<dbReference type="AlphaFoldDB" id="K7TRZ3"/>
<reference evidence="2" key="2">
    <citation type="submission" date="2015-12" db="EMBL/GenBank/DDBJ databases">
        <title>Update maize B73 reference genome by single molecule sequencing technologies.</title>
        <authorList>
            <consortium name="Maize Genome Sequencing Project"/>
            <person name="Ware D."/>
        </authorList>
    </citation>
    <scope>NUCLEOTIDE SEQUENCE</scope>
    <source>
        <tissue evidence="2">Seedling</tissue>
    </source>
</reference>
<dbReference type="OrthoDB" id="685880at2759"/>
<accession>K7TRZ3</accession>
<protein>
    <submittedName>
        <fullName evidence="2 3">Uncharacterized protein</fullName>
    </submittedName>
</protein>
<sequence length="103" mass="10926">MASRAQRKMTIVCLMLLAVVGQIIVGMAVEHPNPSNICTETVIDPRVPNNECICSKNCACAGKCILESADAVQTCFVDCVLKNDCICSSKIIPGADDPKANAK</sequence>
<reference evidence="3" key="3">
    <citation type="submission" date="2019-07" db="EMBL/GenBank/DDBJ databases">
        <authorList>
            <person name="Seetharam A."/>
            <person name="Woodhouse M."/>
            <person name="Cannon E."/>
        </authorList>
    </citation>
    <scope>NUCLEOTIDE SEQUENCE [LARGE SCALE GENOMIC DNA]</scope>
    <source>
        <strain evidence="3">cv. B73</strain>
    </source>
</reference>
<name>K7TRZ3_MAIZE</name>
<proteinExistence type="predicted"/>
<dbReference type="OMA" id="NDCICED"/>
<dbReference type="PaxDb" id="4577-GRMZM2G018099_P01"/>
<evidence type="ECO:0000313" key="2">
    <source>
        <dbReference type="EMBL" id="AQK42296.1"/>
    </source>
</evidence>